<evidence type="ECO:0000256" key="1">
    <source>
        <dbReference type="ARBA" id="ARBA00006484"/>
    </source>
</evidence>
<evidence type="ECO:0000256" key="2">
    <source>
        <dbReference type="ARBA" id="ARBA00023002"/>
    </source>
</evidence>
<protein>
    <submittedName>
        <fullName evidence="4">SDR family NAD(P)-dependent oxidoreductase</fullName>
    </submittedName>
</protein>
<organism evidence="4 6">
    <name type="scientific">Mucilaginibacter rubeus</name>
    <dbReference type="NCBI Taxonomy" id="2027860"/>
    <lineage>
        <taxon>Bacteria</taxon>
        <taxon>Pseudomonadati</taxon>
        <taxon>Bacteroidota</taxon>
        <taxon>Sphingobacteriia</taxon>
        <taxon>Sphingobacteriales</taxon>
        <taxon>Sphingobacteriaceae</taxon>
        <taxon>Mucilaginibacter</taxon>
    </lineage>
</organism>
<dbReference type="RefSeq" id="WP_112653457.1">
    <property type="nucleotide sequence ID" value="NZ_CP043451.1"/>
</dbReference>
<name>A0AAE6JJC8_9SPHI</name>
<dbReference type="Proteomes" id="UP000663940">
    <property type="component" value="Chromosome"/>
</dbReference>
<dbReference type="EMBL" id="CP071880">
    <property type="protein sequence ID" value="QTE50983.1"/>
    <property type="molecule type" value="Genomic_DNA"/>
</dbReference>
<dbReference type="EMBL" id="CP043451">
    <property type="protein sequence ID" value="QEM06488.1"/>
    <property type="molecule type" value="Genomic_DNA"/>
</dbReference>
<evidence type="ECO:0000313" key="7">
    <source>
        <dbReference type="Proteomes" id="UP000663940"/>
    </source>
</evidence>
<dbReference type="Gene3D" id="3.40.50.720">
    <property type="entry name" value="NAD(P)-binding Rossmann-like Domain"/>
    <property type="match status" value="1"/>
</dbReference>
<dbReference type="Proteomes" id="UP000250557">
    <property type="component" value="Chromosome"/>
</dbReference>
<dbReference type="SUPFAM" id="SSF51735">
    <property type="entry name" value="NAD(P)-binding Rossmann-fold domains"/>
    <property type="match status" value="1"/>
</dbReference>
<evidence type="ECO:0000256" key="3">
    <source>
        <dbReference type="RuleBase" id="RU000363"/>
    </source>
</evidence>
<accession>A0AAE6JJC8</accession>
<evidence type="ECO:0000313" key="6">
    <source>
        <dbReference type="Proteomes" id="UP000250557"/>
    </source>
</evidence>
<dbReference type="PRINTS" id="PR00080">
    <property type="entry name" value="SDRFAMILY"/>
</dbReference>
<reference evidence="5 7" key="2">
    <citation type="submission" date="2021-03" db="EMBL/GenBank/DDBJ databases">
        <title>Mucilaginibacter strains isolated from gold and copper mining confer multi heavy-metal resistance.</title>
        <authorList>
            <person name="Li Y."/>
        </authorList>
    </citation>
    <scope>NUCLEOTIDE SEQUENCE [LARGE SCALE GENOMIC DNA]</scope>
    <source>
        <strain evidence="5 7">P2-4</strain>
    </source>
</reference>
<dbReference type="PANTHER" id="PTHR44196">
    <property type="entry name" value="DEHYDROGENASE/REDUCTASE SDR FAMILY MEMBER 7B"/>
    <property type="match status" value="1"/>
</dbReference>
<evidence type="ECO:0000313" key="5">
    <source>
        <dbReference type="EMBL" id="QTE50983.1"/>
    </source>
</evidence>
<proteinExistence type="inferred from homology"/>
<gene>
    <name evidence="4" type="ORF">DIU31_024315</name>
    <name evidence="5" type="ORF">J3L21_03125</name>
</gene>
<dbReference type="PRINTS" id="PR00081">
    <property type="entry name" value="GDHRDH"/>
</dbReference>
<dbReference type="PANTHER" id="PTHR44196:SF1">
    <property type="entry name" value="DEHYDROGENASE_REDUCTASE SDR FAMILY MEMBER 7B"/>
    <property type="match status" value="1"/>
</dbReference>
<evidence type="ECO:0000313" key="4">
    <source>
        <dbReference type="EMBL" id="QEM06488.1"/>
    </source>
</evidence>
<dbReference type="InterPro" id="IPR036291">
    <property type="entry name" value="NAD(P)-bd_dom_sf"/>
</dbReference>
<dbReference type="GO" id="GO:0016491">
    <property type="term" value="F:oxidoreductase activity"/>
    <property type="evidence" value="ECO:0007669"/>
    <property type="project" value="UniProtKB-KW"/>
</dbReference>
<dbReference type="AlphaFoldDB" id="A0AAE6JJC8"/>
<keyword evidence="7" id="KW-1185">Reference proteome</keyword>
<reference evidence="4 6" key="1">
    <citation type="submission" date="2019-08" db="EMBL/GenBank/DDBJ databases">
        <title>Comparative genome analysis confer to the adaptation heavy metal polluted environment.</title>
        <authorList>
            <person name="Li Y."/>
        </authorList>
    </citation>
    <scope>NUCLEOTIDE SEQUENCE [LARGE SCALE GENOMIC DNA]</scope>
    <source>
        <strain evidence="4 6">P2</strain>
    </source>
</reference>
<dbReference type="Pfam" id="PF00106">
    <property type="entry name" value="adh_short"/>
    <property type="match status" value="1"/>
</dbReference>
<comment type="similarity">
    <text evidence="1 3">Belongs to the short-chain dehydrogenases/reductases (SDR) family.</text>
</comment>
<keyword evidence="2" id="KW-0560">Oxidoreductase</keyword>
<sequence length="248" mass="26939">MNITNKTILVTGGGSGIGYATAKYLSEKGNKVIISGRNAEKIEKAGKELGLDYIACDVTDAVAVNSLVNRMESKYADLSVLINNAGVANLYKLGEGAGAFEKSKQEFETNYFGPVRLTEALLPLLKKQPEAAIVNITSNVSFHPLVVLPTYSDTKAALHSHTVALRLTLSKETNIKLFEVMPSLINTDATKEMGGEQHGLPPLVVAEDIFKGIEEDRFEIYVGETGRQWADYFANPVAAVENFNHGLF</sequence>
<dbReference type="GO" id="GO:0016020">
    <property type="term" value="C:membrane"/>
    <property type="evidence" value="ECO:0007669"/>
    <property type="project" value="TreeGrafter"/>
</dbReference>
<dbReference type="InterPro" id="IPR002347">
    <property type="entry name" value="SDR_fam"/>
</dbReference>